<dbReference type="Proteomes" id="UP000015103">
    <property type="component" value="Unassembled WGS sequence"/>
</dbReference>
<keyword evidence="3" id="KW-1185">Reference proteome</keyword>
<dbReference type="PANTHER" id="PTHR12236:SF95">
    <property type="entry name" value="CUTICULAR PROTEIN 76BD, ISOFORM C-RELATED"/>
    <property type="match status" value="1"/>
</dbReference>
<dbReference type="PROSITE" id="PS51155">
    <property type="entry name" value="CHIT_BIND_RR_2"/>
    <property type="match status" value="1"/>
</dbReference>
<evidence type="ECO:0000313" key="3">
    <source>
        <dbReference type="Proteomes" id="UP000015103"/>
    </source>
</evidence>
<dbReference type="GO" id="GO:0005615">
    <property type="term" value="C:extracellular space"/>
    <property type="evidence" value="ECO:0007669"/>
    <property type="project" value="TreeGrafter"/>
</dbReference>
<dbReference type="HOGENOM" id="CLU_2349295_0_0_1"/>
<reference evidence="2" key="1">
    <citation type="submission" date="2015-05" db="UniProtKB">
        <authorList>
            <consortium name="EnsemblMetazoa"/>
        </authorList>
    </citation>
    <scope>IDENTIFICATION</scope>
</reference>
<sequence>MEDDSTDNYENPIYSYFYSVNNPKTGDLKSHHETRAGSMVKGFYKVADPEGTMREVRAFFIPGRKTGYQENMYTMPNYLNTQYHPHFPANMYNIPQV</sequence>
<dbReference type="InterPro" id="IPR051217">
    <property type="entry name" value="Insect_Cuticle_Struc_Prot"/>
</dbReference>
<evidence type="ECO:0000256" key="1">
    <source>
        <dbReference type="ARBA" id="ARBA00022460"/>
    </source>
</evidence>
<name>T1HRF2_RHOPR</name>
<protein>
    <recommendedName>
        <fullName evidence="4">Cuticle protein</fullName>
    </recommendedName>
</protein>
<dbReference type="Pfam" id="PF00379">
    <property type="entry name" value="Chitin_bind_4"/>
    <property type="match status" value="1"/>
</dbReference>
<evidence type="ECO:0000313" key="2">
    <source>
        <dbReference type="EnsemblMetazoa" id="RPRC006622-PA"/>
    </source>
</evidence>
<dbReference type="AlphaFoldDB" id="T1HRF2"/>
<keyword evidence="1" id="KW-0193">Cuticle</keyword>
<dbReference type="GO" id="GO:0042302">
    <property type="term" value="F:structural constituent of cuticle"/>
    <property type="evidence" value="ECO:0007669"/>
    <property type="project" value="UniProtKB-UniRule"/>
</dbReference>
<dbReference type="OMA" id="ATVHIIK"/>
<dbReference type="EMBL" id="ACPB03012172">
    <property type="status" value="NOT_ANNOTATED_CDS"/>
    <property type="molecule type" value="Genomic_DNA"/>
</dbReference>
<dbReference type="PANTHER" id="PTHR12236">
    <property type="entry name" value="STRUCTURAL CONTITUENT OF CUTICLE"/>
    <property type="match status" value="1"/>
</dbReference>
<dbReference type="EnsemblMetazoa" id="RPRC006622-RA">
    <property type="protein sequence ID" value="RPRC006622-PA"/>
    <property type="gene ID" value="RPRC006622"/>
</dbReference>
<dbReference type="InParanoid" id="T1HRF2"/>
<proteinExistence type="predicted"/>
<evidence type="ECO:0008006" key="4">
    <source>
        <dbReference type="Google" id="ProtNLM"/>
    </source>
</evidence>
<dbReference type="GO" id="GO:0031012">
    <property type="term" value="C:extracellular matrix"/>
    <property type="evidence" value="ECO:0007669"/>
    <property type="project" value="TreeGrafter"/>
</dbReference>
<dbReference type="VEuPathDB" id="VectorBase:RPRC006622"/>
<organism evidence="2 3">
    <name type="scientific">Rhodnius prolixus</name>
    <name type="common">Triatomid bug</name>
    <dbReference type="NCBI Taxonomy" id="13249"/>
    <lineage>
        <taxon>Eukaryota</taxon>
        <taxon>Metazoa</taxon>
        <taxon>Ecdysozoa</taxon>
        <taxon>Arthropoda</taxon>
        <taxon>Hexapoda</taxon>
        <taxon>Insecta</taxon>
        <taxon>Pterygota</taxon>
        <taxon>Neoptera</taxon>
        <taxon>Paraneoptera</taxon>
        <taxon>Hemiptera</taxon>
        <taxon>Heteroptera</taxon>
        <taxon>Panheteroptera</taxon>
        <taxon>Cimicomorpha</taxon>
        <taxon>Reduviidae</taxon>
        <taxon>Triatominae</taxon>
        <taxon>Rhodnius</taxon>
    </lineage>
</organism>
<dbReference type="InterPro" id="IPR000618">
    <property type="entry name" value="Insect_cuticle"/>
</dbReference>
<accession>T1HRF2</accession>